<dbReference type="Gene3D" id="3.40.1280.10">
    <property type="match status" value="1"/>
</dbReference>
<protein>
    <recommendedName>
        <fullName evidence="7">tRNA (guanosine(18)-2'-O)-methyltransferase</fullName>
        <ecNumber evidence="7">2.1.1.34</ecNumber>
    </recommendedName>
    <alternativeName>
        <fullName evidence="7">tRNA [Gm18] methyltransferase</fullName>
    </alternativeName>
</protein>
<dbReference type="EC" id="2.1.1.34" evidence="7"/>
<dbReference type="CDD" id="cd18092">
    <property type="entry name" value="SpoU-like_TrmH"/>
    <property type="match status" value="1"/>
</dbReference>
<dbReference type="GO" id="GO:0002938">
    <property type="term" value="P:tRNA guanine ribose methylation"/>
    <property type="evidence" value="ECO:0007669"/>
    <property type="project" value="UniProtKB-UniRule"/>
</dbReference>
<evidence type="ECO:0000256" key="3">
    <source>
        <dbReference type="ARBA" id="ARBA00022679"/>
    </source>
</evidence>
<evidence type="ECO:0000256" key="4">
    <source>
        <dbReference type="ARBA" id="ARBA00022691"/>
    </source>
</evidence>
<dbReference type="RefSeq" id="WP_072876706.1">
    <property type="nucleotide sequence ID" value="NZ_FQVT01000001.1"/>
</dbReference>
<comment type="catalytic activity">
    <reaction evidence="7">
        <text>guanosine(18) in tRNA + S-adenosyl-L-methionine = 2'-O-methylguanosine(18) in tRNA + S-adenosyl-L-homocysteine + H(+)</text>
        <dbReference type="Rhea" id="RHEA:20077"/>
        <dbReference type="Rhea" id="RHEA-COMP:10190"/>
        <dbReference type="Rhea" id="RHEA-COMP:10192"/>
        <dbReference type="ChEBI" id="CHEBI:15378"/>
        <dbReference type="ChEBI" id="CHEBI:57856"/>
        <dbReference type="ChEBI" id="CHEBI:59789"/>
        <dbReference type="ChEBI" id="CHEBI:74269"/>
        <dbReference type="ChEBI" id="CHEBI:74445"/>
        <dbReference type="EC" id="2.1.1.34"/>
    </reaction>
</comment>
<dbReference type="AlphaFoldDB" id="A0A1M5CY57"/>
<dbReference type="EMBL" id="FQVT01000001">
    <property type="protein sequence ID" value="SHF59584.1"/>
    <property type="molecule type" value="Genomic_DNA"/>
</dbReference>
<keyword evidence="1 7" id="KW-0820">tRNA-binding</keyword>
<dbReference type="SUPFAM" id="SSF75217">
    <property type="entry name" value="alpha/beta knot"/>
    <property type="match status" value="1"/>
</dbReference>
<evidence type="ECO:0000256" key="6">
    <source>
        <dbReference type="ARBA" id="ARBA00022884"/>
    </source>
</evidence>
<feature type="binding site" evidence="7">
    <location>
        <position position="109"/>
    </location>
    <ligand>
        <name>S-adenosyl-L-methionine</name>
        <dbReference type="ChEBI" id="CHEBI:59789"/>
    </ligand>
</feature>
<keyword evidence="5 7" id="KW-0819">tRNA processing</keyword>
<reference evidence="10" key="1">
    <citation type="submission" date="2016-11" db="EMBL/GenBank/DDBJ databases">
        <authorList>
            <person name="Varghese N."/>
            <person name="Submissions S."/>
        </authorList>
    </citation>
    <scope>NUCLEOTIDE SEQUENCE [LARGE SCALE GENOMIC DNA]</scope>
    <source>
        <strain evidence="10">DSM 24579</strain>
    </source>
</reference>
<keyword evidence="3 7" id="KW-0808">Transferase</keyword>
<proteinExistence type="inferred from homology"/>
<dbReference type="InterPro" id="IPR029026">
    <property type="entry name" value="tRNA_m1G_MTases_N"/>
</dbReference>
<feature type="domain" description="tRNA/rRNA methyltransferase SpoU type" evidence="8">
    <location>
        <begin position="33"/>
        <end position="171"/>
    </location>
</feature>
<evidence type="ECO:0000259" key="8">
    <source>
        <dbReference type="Pfam" id="PF00588"/>
    </source>
</evidence>
<comment type="caution">
    <text evidence="7">Lacks conserved residue(s) required for the propagation of feature annotation.</text>
</comment>
<keyword evidence="10" id="KW-1185">Reference proteome</keyword>
<evidence type="ECO:0000256" key="1">
    <source>
        <dbReference type="ARBA" id="ARBA00022555"/>
    </source>
</evidence>
<evidence type="ECO:0000256" key="2">
    <source>
        <dbReference type="ARBA" id="ARBA00022603"/>
    </source>
</evidence>
<dbReference type="InterPro" id="IPR033671">
    <property type="entry name" value="TrmH"/>
</dbReference>
<name>A0A1M5CY57_SALEC</name>
<evidence type="ECO:0000313" key="9">
    <source>
        <dbReference type="EMBL" id="SHF59584.1"/>
    </source>
</evidence>
<keyword evidence="2 7" id="KW-0489">Methyltransferase</keyword>
<dbReference type="Pfam" id="PF00588">
    <property type="entry name" value="SpoU_methylase"/>
    <property type="match status" value="1"/>
</dbReference>
<accession>A0A1M5CY57</accession>
<organism evidence="9 10">
    <name type="scientific">Salegentibacter echinorum</name>
    <dbReference type="NCBI Taxonomy" id="1073325"/>
    <lineage>
        <taxon>Bacteria</taxon>
        <taxon>Pseudomonadati</taxon>
        <taxon>Bacteroidota</taxon>
        <taxon>Flavobacteriia</taxon>
        <taxon>Flavobacteriales</taxon>
        <taxon>Flavobacteriaceae</taxon>
        <taxon>Salegentibacter</taxon>
    </lineage>
</organism>
<dbReference type="InterPro" id="IPR029028">
    <property type="entry name" value="Alpha/beta_knot_MTases"/>
</dbReference>
<evidence type="ECO:0000256" key="5">
    <source>
        <dbReference type="ARBA" id="ARBA00022694"/>
    </source>
</evidence>
<keyword evidence="4 7" id="KW-0949">S-adenosyl-L-methionine</keyword>
<dbReference type="GO" id="GO:0141100">
    <property type="term" value="F:tRNA (guanine(18)-2'-O)-methyltransferase activity"/>
    <property type="evidence" value="ECO:0007669"/>
    <property type="project" value="UniProtKB-UniRule"/>
</dbReference>
<keyword evidence="6 7" id="KW-0694">RNA-binding</keyword>
<dbReference type="PANTHER" id="PTHR43453">
    <property type="entry name" value="RRNA METHYLASE-LIKE"/>
    <property type="match status" value="1"/>
</dbReference>
<dbReference type="GO" id="GO:0000049">
    <property type="term" value="F:tRNA binding"/>
    <property type="evidence" value="ECO:0007669"/>
    <property type="project" value="UniProtKB-UniRule"/>
</dbReference>
<dbReference type="Proteomes" id="UP000183945">
    <property type="component" value="Unassembled WGS sequence"/>
</dbReference>
<dbReference type="OrthoDB" id="9785673at2"/>
<gene>
    <name evidence="7" type="primary">trmH</name>
    <name evidence="9" type="ORF">SAMN05444483_101719</name>
</gene>
<feature type="binding site" evidence="7">
    <location>
        <position position="161"/>
    </location>
    <ligand>
        <name>S-adenosyl-L-methionine</name>
        <dbReference type="ChEBI" id="CHEBI:59789"/>
    </ligand>
</feature>
<evidence type="ECO:0000256" key="7">
    <source>
        <dbReference type="HAMAP-Rule" id="MF_02060"/>
    </source>
</evidence>
<dbReference type="PANTHER" id="PTHR43453:SF1">
    <property type="entry name" value="TRNA_RRNA METHYLTRANSFERASE SPOU TYPE DOMAIN-CONTAINING PROTEIN"/>
    <property type="match status" value="1"/>
</dbReference>
<evidence type="ECO:0000313" key="10">
    <source>
        <dbReference type="Proteomes" id="UP000183945"/>
    </source>
</evidence>
<feature type="binding site" evidence="7">
    <location>
        <position position="152"/>
    </location>
    <ligand>
        <name>S-adenosyl-L-methionine</name>
        <dbReference type="ChEBI" id="CHEBI:59789"/>
    </ligand>
</feature>
<dbReference type="STRING" id="1073325.SAMN05444483_101719"/>
<dbReference type="HAMAP" id="MF_02060">
    <property type="entry name" value="tRNA_methyltr_TrmH"/>
    <property type="match status" value="1"/>
</dbReference>
<comment type="similarity">
    <text evidence="7">Belongs to the class IV-like SAM-binding methyltransferase superfamily. RNA methyltransferase TrmH family.</text>
</comment>
<dbReference type="InterPro" id="IPR001537">
    <property type="entry name" value="SpoU_MeTrfase"/>
</dbReference>
<comment type="function">
    <text evidence="7">Catalyzes the 2'-O methylation of guanosine at position 18 in tRNA.</text>
</comment>
<sequence>MQEKEIIAHLESFLTPHRRSLFKEVLAQRTNHLTIATQDVYQLHNTSAVMRSCEVFGIQNLHVIEERKPKNIQREIAMGSQKWTTINSYKSSEDCLASLRNKGYQIVATTPGTASTALSDFAIEKPSAIFFGTEKEGLSDNIISEADVQLKIPMFGFTESLNISVAAAIIIQSLTSRLRNSKIDWKLDEKEAKSIYFNWLQKSVKNSESIIAQYKQ</sequence>